<evidence type="ECO:0000313" key="1">
    <source>
        <dbReference type="EMBL" id="MBD2149032.1"/>
    </source>
</evidence>
<dbReference type="AlphaFoldDB" id="A0A926Z4Y3"/>
<keyword evidence="2" id="KW-1185">Reference proteome</keyword>
<protein>
    <submittedName>
        <fullName evidence="1">DUF29 domain-containing protein</fullName>
    </submittedName>
</protein>
<reference evidence="1" key="1">
    <citation type="journal article" date="2015" name="ISME J.">
        <title>Draft Genome Sequence of Streptomyces incarnatus NRRL8089, which Produces the Nucleoside Antibiotic Sinefungin.</title>
        <authorList>
            <person name="Oshima K."/>
            <person name="Hattori M."/>
            <person name="Shimizu H."/>
            <person name="Fukuda K."/>
            <person name="Nemoto M."/>
            <person name="Inagaki K."/>
            <person name="Tamura T."/>
        </authorList>
    </citation>
    <scope>NUCLEOTIDE SEQUENCE</scope>
    <source>
        <strain evidence="1">FACHB-1277</strain>
    </source>
</reference>
<accession>A0A926Z4Y3</accession>
<dbReference type="Gene3D" id="1.20.1220.20">
    <property type="entry name" value="Uncharcterised protein PF01724"/>
    <property type="match status" value="1"/>
</dbReference>
<dbReference type="EMBL" id="JACJPY010000005">
    <property type="protein sequence ID" value="MBD2149032.1"/>
    <property type="molecule type" value="Genomic_DNA"/>
</dbReference>
<proteinExistence type="predicted"/>
<gene>
    <name evidence="1" type="ORF">H6F44_02660</name>
</gene>
<comment type="caution">
    <text evidence="1">The sequence shown here is derived from an EMBL/GenBank/DDBJ whole genome shotgun (WGS) entry which is preliminary data.</text>
</comment>
<dbReference type="PANTHER" id="PTHR34235:SF3">
    <property type="entry name" value="SLR1203 PROTEIN"/>
    <property type="match status" value="1"/>
</dbReference>
<dbReference type="RefSeq" id="WP_190349375.1">
    <property type="nucleotide sequence ID" value="NZ_JACJPY010000005.1"/>
</dbReference>
<organism evidence="1 2">
    <name type="scientific">Pseudanabaena cinerea FACHB-1277</name>
    <dbReference type="NCBI Taxonomy" id="2949581"/>
    <lineage>
        <taxon>Bacteria</taxon>
        <taxon>Bacillati</taxon>
        <taxon>Cyanobacteriota</taxon>
        <taxon>Cyanophyceae</taxon>
        <taxon>Pseudanabaenales</taxon>
        <taxon>Pseudanabaenaceae</taxon>
        <taxon>Pseudanabaena</taxon>
        <taxon>Pseudanabaena cinerea</taxon>
    </lineage>
</organism>
<reference evidence="1" key="2">
    <citation type="submission" date="2020-08" db="EMBL/GenBank/DDBJ databases">
        <authorList>
            <person name="Chen M."/>
            <person name="Teng W."/>
            <person name="Zhao L."/>
            <person name="Hu C."/>
            <person name="Zhou Y."/>
            <person name="Han B."/>
            <person name="Song L."/>
            <person name="Shu W."/>
        </authorList>
    </citation>
    <scope>NUCLEOTIDE SEQUENCE</scope>
    <source>
        <strain evidence="1">FACHB-1277</strain>
    </source>
</reference>
<dbReference type="PANTHER" id="PTHR34235">
    <property type="entry name" value="SLR1203 PROTEIN-RELATED"/>
    <property type="match status" value="1"/>
</dbReference>
<name>A0A926Z4Y3_9CYAN</name>
<sequence>MHILNTETLEKSESLNYSSLYDQDFMLWIENTVQLLRNQRLTELDLENLIDEVEDMGKNQKHALESNLTILLMHLLKWQYQSVKRSNSWKYTIREHRQRLQKAFRDSPSLKRYCDQVFHDCYHDARSLAADEAGLEINLFPIESPYSLIETLDQDFLPT</sequence>
<dbReference type="Proteomes" id="UP000631421">
    <property type="component" value="Unassembled WGS sequence"/>
</dbReference>
<dbReference type="Pfam" id="PF01724">
    <property type="entry name" value="DUF29"/>
    <property type="match status" value="1"/>
</dbReference>
<dbReference type="InterPro" id="IPR002636">
    <property type="entry name" value="DUF29"/>
</dbReference>
<evidence type="ECO:0000313" key="2">
    <source>
        <dbReference type="Proteomes" id="UP000631421"/>
    </source>
</evidence>